<accession>A0A0F9CJE7</accession>
<reference evidence="1" key="1">
    <citation type="journal article" date="2015" name="Nature">
        <title>Complex archaea that bridge the gap between prokaryotes and eukaryotes.</title>
        <authorList>
            <person name="Spang A."/>
            <person name="Saw J.H."/>
            <person name="Jorgensen S.L."/>
            <person name="Zaremba-Niedzwiedzka K."/>
            <person name="Martijn J."/>
            <person name="Lind A.E."/>
            <person name="van Eijk R."/>
            <person name="Schleper C."/>
            <person name="Guy L."/>
            <person name="Ettema T.J."/>
        </authorList>
    </citation>
    <scope>NUCLEOTIDE SEQUENCE</scope>
</reference>
<comment type="caution">
    <text evidence="1">The sequence shown here is derived from an EMBL/GenBank/DDBJ whole genome shotgun (WGS) entry which is preliminary data.</text>
</comment>
<proteinExistence type="predicted"/>
<organism evidence="1">
    <name type="scientific">marine sediment metagenome</name>
    <dbReference type="NCBI Taxonomy" id="412755"/>
    <lineage>
        <taxon>unclassified sequences</taxon>
        <taxon>metagenomes</taxon>
        <taxon>ecological metagenomes</taxon>
    </lineage>
</organism>
<evidence type="ECO:0000313" key="1">
    <source>
        <dbReference type="EMBL" id="KKL49418.1"/>
    </source>
</evidence>
<dbReference type="AlphaFoldDB" id="A0A0F9CJE7"/>
<dbReference type="EMBL" id="LAZR01032964">
    <property type="protein sequence ID" value="KKL49418.1"/>
    <property type="molecule type" value="Genomic_DNA"/>
</dbReference>
<protein>
    <submittedName>
        <fullName evidence="1">Uncharacterized protein</fullName>
    </submittedName>
</protein>
<sequence>MAFETLLVISGNSVNIIFEPIIHSSQFSSCFHGKVLPVFVFSTPLHNFSHF</sequence>
<name>A0A0F9CJE7_9ZZZZ</name>
<gene>
    <name evidence="1" type="ORF">LCGC14_2315690</name>
</gene>